<dbReference type="EC" id="4.2.1.10" evidence="4"/>
<sequence>MIFDLGNQQGKRPAVIVPVTGTTPQVILAQAIECEQAGADVVEFRLDYLLAAHPGMDIDSTGRELLRELFTQLSVPVLITVRTREQGGEVEMTPFRYRVLLATLLDILMQEGFSAERVGIDVEFQLDATPDLVARAVQLGYTPVISHHDWVETPDNEVLYVMIEDMLAVGNAVPKLAVMARSEEDTMRLLQMTKMIADASGRAIVTIAMGNAGIRSRLEGWKYGSVATFATANASTAPGQPTIGHLFEALGDARAKARLAEEEAAAASEASADD</sequence>
<dbReference type="SUPFAM" id="SSF51569">
    <property type="entry name" value="Aldolase"/>
    <property type="match status" value="1"/>
</dbReference>
<feature type="binding site" evidence="4">
    <location>
        <position position="217"/>
    </location>
    <ligand>
        <name>3-dehydroquinate</name>
        <dbReference type="ChEBI" id="CHEBI:32364"/>
    </ligand>
</feature>
<feature type="binding site" evidence="4">
    <location>
        <position position="236"/>
    </location>
    <ligand>
        <name>3-dehydroquinate</name>
        <dbReference type="ChEBI" id="CHEBI:32364"/>
    </ligand>
</feature>
<evidence type="ECO:0000256" key="2">
    <source>
        <dbReference type="ARBA" id="ARBA00023239"/>
    </source>
</evidence>
<comment type="catalytic activity">
    <reaction evidence="1 4">
        <text>3-dehydroquinate = 3-dehydroshikimate + H2O</text>
        <dbReference type="Rhea" id="RHEA:21096"/>
        <dbReference type="ChEBI" id="CHEBI:15377"/>
        <dbReference type="ChEBI" id="CHEBI:16630"/>
        <dbReference type="ChEBI" id="CHEBI:32364"/>
        <dbReference type="EC" id="4.2.1.10"/>
    </reaction>
</comment>
<dbReference type="CDD" id="cd00502">
    <property type="entry name" value="DHQase_I"/>
    <property type="match status" value="1"/>
</dbReference>
<keyword evidence="6" id="KW-1185">Reference proteome</keyword>
<accession>A0A7M1QVB6</accession>
<dbReference type="GO" id="GO:0009073">
    <property type="term" value="P:aromatic amino acid family biosynthetic process"/>
    <property type="evidence" value="ECO:0007669"/>
    <property type="project" value="UniProtKB-KW"/>
</dbReference>
<dbReference type="EMBL" id="CP063213">
    <property type="protein sequence ID" value="QOR45806.1"/>
    <property type="molecule type" value="Genomic_DNA"/>
</dbReference>
<keyword evidence="4" id="KW-0057">Aromatic amino acid biosynthesis</keyword>
<comment type="function">
    <text evidence="4">Involved in the third step of the chorismate pathway, which leads to the biosynthesis of aromatic amino acids. Catalyzes the cis-dehydration of 3-dehydroquinate (DHQ) and introduces the first double bond of the aromatic ring to yield 3-dehydroshikimate.</text>
</comment>
<dbReference type="PANTHER" id="PTHR43699:SF1">
    <property type="entry name" value="3-DEHYDROQUINATE DEHYDRATASE"/>
    <property type="match status" value="1"/>
</dbReference>
<feature type="active site" description="Schiff-base intermediate with substrate" evidence="4">
    <location>
        <position position="175"/>
    </location>
</feature>
<gene>
    <name evidence="4" type="primary">aroD</name>
    <name evidence="5" type="ORF">INS88_00775</name>
</gene>
<evidence type="ECO:0000256" key="4">
    <source>
        <dbReference type="HAMAP-Rule" id="MF_00214"/>
    </source>
</evidence>
<feature type="active site" description="Proton donor/acceptor" evidence="4">
    <location>
        <position position="148"/>
    </location>
</feature>
<comment type="pathway">
    <text evidence="4">Metabolic intermediate biosynthesis; chorismate biosynthesis; chorismate from D-erythrose 4-phosphate and phosphoenolpyruvate: step 3/7.</text>
</comment>
<feature type="binding site" evidence="4">
    <location>
        <position position="240"/>
    </location>
    <ligand>
        <name>3-dehydroquinate</name>
        <dbReference type="ChEBI" id="CHEBI:32364"/>
    </ligand>
</feature>
<dbReference type="Pfam" id="PF01487">
    <property type="entry name" value="DHquinase_I"/>
    <property type="match status" value="1"/>
</dbReference>
<evidence type="ECO:0000256" key="3">
    <source>
        <dbReference type="ARBA" id="ARBA00023270"/>
    </source>
</evidence>
<feature type="binding site" evidence="4">
    <location>
        <begin position="43"/>
        <end position="45"/>
    </location>
    <ligand>
        <name>3-dehydroquinate</name>
        <dbReference type="ChEBI" id="CHEBI:32364"/>
    </ligand>
</feature>
<dbReference type="HAMAP" id="MF_00214">
    <property type="entry name" value="AroD"/>
    <property type="match status" value="1"/>
</dbReference>
<dbReference type="InterPro" id="IPR050146">
    <property type="entry name" value="Type-I_3-dehydroquinase"/>
</dbReference>
<dbReference type="GO" id="GO:0003855">
    <property type="term" value="F:3-dehydroquinate dehydratase activity"/>
    <property type="evidence" value="ECO:0007669"/>
    <property type="project" value="UniProtKB-UniRule"/>
</dbReference>
<dbReference type="GO" id="GO:0008652">
    <property type="term" value="P:amino acid biosynthetic process"/>
    <property type="evidence" value="ECO:0007669"/>
    <property type="project" value="UniProtKB-KW"/>
</dbReference>
<keyword evidence="2 4" id="KW-0456">Lyase</keyword>
<evidence type="ECO:0000256" key="1">
    <source>
        <dbReference type="ARBA" id="ARBA00001864"/>
    </source>
</evidence>
<dbReference type="GO" id="GO:0046279">
    <property type="term" value="P:3,4-dihydroxybenzoate biosynthetic process"/>
    <property type="evidence" value="ECO:0007669"/>
    <property type="project" value="TreeGrafter"/>
</dbReference>
<comment type="subunit">
    <text evidence="4">Homodimer.</text>
</comment>
<protein>
    <recommendedName>
        <fullName evidence="4">3-dehydroquinate dehydratase</fullName>
        <shortName evidence="4">3-dehydroquinase</shortName>
        <ecNumber evidence="4">4.2.1.10</ecNumber>
    </recommendedName>
    <alternativeName>
        <fullName evidence="4">Type I DHQase</fullName>
    </alternativeName>
    <alternativeName>
        <fullName evidence="4">Type I dehydroquinase</fullName>
        <shortName evidence="4">DHQ1</shortName>
    </alternativeName>
</protein>
<comment type="caution">
    <text evidence="4">Lacks conserved residue(s) required for the propagation of feature annotation.</text>
</comment>
<dbReference type="InterPro" id="IPR013785">
    <property type="entry name" value="Aldolase_TIM"/>
</dbReference>
<dbReference type="Gene3D" id="3.20.20.70">
    <property type="entry name" value="Aldolase class I"/>
    <property type="match status" value="1"/>
</dbReference>
<proteinExistence type="inferred from homology"/>
<reference evidence="5 6" key="1">
    <citation type="submission" date="2020-10" db="EMBL/GenBank/DDBJ databases">
        <title>Trueperella pecoris sp. nov. isolated from bovine and porcine specimens.</title>
        <authorList>
            <person name="Schoenecker L."/>
            <person name="Schnydrig P."/>
            <person name="Brodard I."/>
            <person name="Thomann A."/>
            <person name="Hemphill A."/>
            <person name="Rodriguez-Campos S."/>
            <person name="Perreten V."/>
            <person name="Jores J."/>
            <person name="Kittl S."/>
        </authorList>
    </citation>
    <scope>NUCLEOTIDE SEQUENCE [LARGE SCALE GENOMIC DNA]</scope>
    <source>
        <strain evidence="5 6">15A0121</strain>
    </source>
</reference>
<dbReference type="AlphaFoldDB" id="A0A7M1QVB6"/>
<keyword evidence="4" id="KW-0028">Amino-acid biosynthesis</keyword>
<dbReference type="PANTHER" id="PTHR43699">
    <property type="entry name" value="3-DEHYDROQUINATE DEHYDRATASE"/>
    <property type="match status" value="1"/>
</dbReference>
<evidence type="ECO:0000313" key="5">
    <source>
        <dbReference type="EMBL" id="QOR45806.1"/>
    </source>
</evidence>
<evidence type="ECO:0000313" key="6">
    <source>
        <dbReference type="Proteomes" id="UP000595053"/>
    </source>
</evidence>
<dbReference type="Proteomes" id="UP000595053">
    <property type="component" value="Chromosome"/>
</dbReference>
<comment type="similarity">
    <text evidence="4">Belongs to the type-I 3-dehydroquinase family.</text>
</comment>
<feature type="binding site" evidence="4">
    <location>
        <position position="82"/>
    </location>
    <ligand>
        <name>3-dehydroquinate</name>
        <dbReference type="ChEBI" id="CHEBI:32364"/>
    </ligand>
</feature>
<dbReference type="InterPro" id="IPR001381">
    <property type="entry name" value="DHquinase_I"/>
</dbReference>
<dbReference type="GO" id="GO:0009423">
    <property type="term" value="P:chorismate biosynthetic process"/>
    <property type="evidence" value="ECO:0007669"/>
    <property type="project" value="UniProtKB-UniRule"/>
</dbReference>
<name>A0A7M1QVB6_9ACTO</name>
<dbReference type="UniPathway" id="UPA00053">
    <property type="reaction ID" value="UER00086"/>
</dbReference>
<keyword evidence="3 4" id="KW-0704">Schiff base</keyword>
<organism evidence="5 6">
    <name type="scientific">Trueperella pecoris</name>
    <dbReference type="NCBI Taxonomy" id="2733571"/>
    <lineage>
        <taxon>Bacteria</taxon>
        <taxon>Bacillati</taxon>
        <taxon>Actinomycetota</taxon>
        <taxon>Actinomycetes</taxon>
        <taxon>Actinomycetales</taxon>
        <taxon>Actinomycetaceae</taxon>
        <taxon>Trueperella</taxon>
    </lineage>
</organism>
<dbReference type="RefSeq" id="WP_197551272.1">
    <property type="nucleotide sequence ID" value="NZ_CP063213.1"/>
</dbReference>